<reference evidence="2 3" key="1">
    <citation type="submission" date="2023-03" db="EMBL/GenBank/DDBJ databases">
        <title>High recombination rates correlate with genetic variation in Cardiocondyla obscurior ants.</title>
        <authorList>
            <person name="Errbii M."/>
        </authorList>
    </citation>
    <scope>NUCLEOTIDE SEQUENCE [LARGE SCALE GENOMIC DNA]</scope>
    <source>
        <strain evidence="2">Alpha-2009</strain>
        <tissue evidence="2">Whole body</tissue>
    </source>
</reference>
<keyword evidence="3" id="KW-1185">Reference proteome</keyword>
<feature type="compositionally biased region" description="Basic and acidic residues" evidence="1">
    <location>
        <begin position="51"/>
        <end position="66"/>
    </location>
</feature>
<dbReference type="AlphaFoldDB" id="A0AAW2G401"/>
<gene>
    <name evidence="2" type="ORF">PUN28_007036</name>
</gene>
<name>A0AAW2G401_9HYME</name>
<feature type="region of interest" description="Disordered" evidence="1">
    <location>
        <begin position="1"/>
        <end position="26"/>
    </location>
</feature>
<sequence length="91" mass="10220">MRDISTDSPRARRPSRPSVSSRESELKGTAVFSDAILEPRRRRRVVNRARVDRSLSASRRDTDRILPESQPSSSTRIFLSKATENAAPVKA</sequence>
<evidence type="ECO:0000256" key="1">
    <source>
        <dbReference type="SAM" id="MobiDB-lite"/>
    </source>
</evidence>
<evidence type="ECO:0000313" key="2">
    <source>
        <dbReference type="EMBL" id="KAL0121969.1"/>
    </source>
</evidence>
<organism evidence="2 3">
    <name type="scientific">Cardiocondyla obscurior</name>
    <dbReference type="NCBI Taxonomy" id="286306"/>
    <lineage>
        <taxon>Eukaryota</taxon>
        <taxon>Metazoa</taxon>
        <taxon>Ecdysozoa</taxon>
        <taxon>Arthropoda</taxon>
        <taxon>Hexapoda</taxon>
        <taxon>Insecta</taxon>
        <taxon>Pterygota</taxon>
        <taxon>Neoptera</taxon>
        <taxon>Endopterygota</taxon>
        <taxon>Hymenoptera</taxon>
        <taxon>Apocrita</taxon>
        <taxon>Aculeata</taxon>
        <taxon>Formicoidea</taxon>
        <taxon>Formicidae</taxon>
        <taxon>Myrmicinae</taxon>
        <taxon>Cardiocondyla</taxon>
    </lineage>
</organism>
<comment type="caution">
    <text evidence="2">The sequence shown here is derived from an EMBL/GenBank/DDBJ whole genome shotgun (WGS) entry which is preliminary data.</text>
</comment>
<proteinExistence type="predicted"/>
<protein>
    <submittedName>
        <fullName evidence="2">Uncharacterized protein</fullName>
    </submittedName>
</protein>
<dbReference type="Proteomes" id="UP001430953">
    <property type="component" value="Unassembled WGS sequence"/>
</dbReference>
<evidence type="ECO:0000313" key="3">
    <source>
        <dbReference type="Proteomes" id="UP001430953"/>
    </source>
</evidence>
<accession>A0AAW2G401</accession>
<dbReference type="EMBL" id="JADYXP020000006">
    <property type="protein sequence ID" value="KAL0121969.1"/>
    <property type="molecule type" value="Genomic_DNA"/>
</dbReference>
<feature type="region of interest" description="Disordered" evidence="1">
    <location>
        <begin position="51"/>
        <end position="91"/>
    </location>
</feature>